<dbReference type="InterPro" id="IPR019422">
    <property type="entry name" value="7TM_GPCR_serpentine_rcpt_Srh"/>
</dbReference>
<organism evidence="2 3">
    <name type="scientific">Caenorhabditis elegans</name>
    <dbReference type="NCBI Taxonomy" id="6239"/>
    <lineage>
        <taxon>Eukaryota</taxon>
        <taxon>Metazoa</taxon>
        <taxon>Ecdysozoa</taxon>
        <taxon>Nematoda</taxon>
        <taxon>Chromadorea</taxon>
        <taxon>Rhabditida</taxon>
        <taxon>Rhabditina</taxon>
        <taxon>Rhabditomorpha</taxon>
        <taxon>Rhabditoidea</taxon>
        <taxon>Rhabditidae</taxon>
        <taxon>Peloderinae</taxon>
        <taxon>Caenorhabditis</taxon>
    </lineage>
</organism>
<proteinExistence type="predicted"/>
<keyword evidence="1" id="KW-1133">Transmembrane helix</keyword>
<dbReference type="PANTHER" id="PTHR22941">
    <property type="entry name" value="SERPENTINE RECEPTOR"/>
    <property type="match status" value="1"/>
</dbReference>
<feature type="transmembrane region" description="Helical" evidence="1">
    <location>
        <begin position="277"/>
        <end position="296"/>
    </location>
</feature>
<dbReference type="FunCoup" id="Q7YXA2">
    <property type="interactions" value="12"/>
</dbReference>
<gene>
    <name evidence="2 4" type="primary">srh-138</name>
    <name evidence="2" type="ORF">CELE_T08G3.12</name>
    <name evidence="4" type="ORF">T08G3.12</name>
</gene>
<dbReference type="CTD" id="3565403"/>
<dbReference type="PaxDb" id="6239-T08G3.12"/>
<dbReference type="UCSC" id="T08G3.12">
    <property type="organism name" value="c. elegans"/>
</dbReference>
<keyword evidence="1" id="KW-0812">Transmembrane</keyword>
<dbReference type="Proteomes" id="UP000001940">
    <property type="component" value="Chromosome V"/>
</dbReference>
<feature type="transmembrane region" description="Helical" evidence="1">
    <location>
        <begin position="197"/>
        <end position="219"/>
    </location>
</feature>
<feature type="transmembrane region" description="Helical" evidence="1">
    <location>
        <begin position="96"/>
        <end position="116"/>
    </location>
</feature>
<dbReference type="Pfam" id="PF10318">
    <property type="entry name" value="7TM_GPCR_Srh"/>
    <property type="match status" value="1"/>
</dbReference>
<dbReference type="InterPro" id="IPR053220">
    <property type="entry name" value="Nematode_rcpt-like_serp_H"/>
</dbReference>
<feature type="transmembrane region" description="Helical" evidence="1">
    <location>
        <begin position="14"/>
        <end position="38"/>
    </location>
</feature>
<evidence type="ECO:0000313" key="3">
    <source>
        <dbReference type="Proteomes" id="UP000001940"/>
    </source>
</evidence>
<feature type="transmembrane region" description="Helical" evidence="1">
    <location>
        <begin position="50"/>
        <end position="76"/>
    </location>
</feature>
<dbReference type="OMA" id="CTWRENY"/>
<reference evidence="2 3" key="1">
    <citation type="journal article" date="1998" name="Science">
        <title>Genome sequence of the nematode C. elegans: a platform for investigating biology.</title>
        <authorList>
            <consortium name="The C. elegans sequencing consortium"/>
            <person name="Sulson J.E."/>
            <person name="Waterston R."/>
        </authorList>
    </citation>
    <scope>NUCLEOTIDE SEQUENCE [LARGE SCALE GENOMIC DNA]</scope>
    <source>
        <strain evidence="2 3">Bristol N2</strain>
    </source>
</reference>
<keyword evidence="3" id="KW-1185">Reference proteome</keyword>
<dbReference type="HOGENOM" id="CLU_042960_1_0_1"/>
<dbReference type="KEGG" id="cel:CELE_T08G3.12"/>
<dbReference type="eggNOG" id="ENOG502THQ2">
    <property type="taxonomic scope" value="Eukaryota"/>
</dbReference>
<dbReference type="PhylomeDB" id="Q7YXA2"/>
<accession>Q7YXA2</accession>
<feature type="transmembrane region" description="Helical" evidence="1">
    <location>
        <begin position="239"/>
        <end position="262"/>
    </location>
</feature>
<dbReference type="WormBase" id="T08G3.12">
    <property type="protein sequence ID" value="CE34498"/>
    <property type="gene ID" value="WBGene00005355"/>
    <property type="gene designation" value="srh-138"/>
</dbReference>
<protein>
    <submittedName>
        <fullName evidence="2">Serpentine Receptor, class H</fullName>
    </submittedName>
</protein>
<keyword evidence="2" id="KW-0675">Receptor</keyword>
<sequence length="326" mass="37365">MCTWRENYLESSDFYVLSSHILSFIQMSINILGFYIIIFKTPKTLQPVKFSILVMHITCFWLDFNLSTLSIPYLIYSAAAGQSFGILAYLKIPMSFQFYMGATAVFLLGPAILLFFEERYDRLLRRDANTRSRFKKRVAYFLVNYPGAFTIKIPVVIDVSNSEQSRHNIAKKFPCIPSRIITDPGFYVVTEDLLKAVLLHLGILTFTTVQVLYFFYHTVKYLFKSKIISESTKRLQKQLFKALCIQVTIPTIAIFIPCVYLNTSAALDHLDMIENNTAIIFLSLHGSMSTITTLLVHKSYRKAVIKLILQTKIVSKPVTINRVSIV</sequence>
<dbReference type="InParanoid" id="Q7YXA2"/>
<name>Q7YXA2_CAEEL</name>
<dbReference type="EMBL" id="BX284605">
    <property type="protein sequence ID" value="CAE11318.1"/>
    <property type="molecule type" value="Genomic_DNA"/>
</dbReference>
<dbReference type="AlphaFoldDB" id="Q7YXA2"/>
<keyword evidence="1" id="KW-0472">Membrane</keyword>
<evidence type="ECO:0000313" key="2">
    <source>
        <dbReference type="EMBL" id="CAE11318.1"/>
    </source>
</evidence>
<evidence type="ECO:0000256" key="1">
    <source>
        <dbReference type="SAM" id="Phobius"/>
    </source>
</evidence>
<dbReference type="SMR" id="Q7YXA2"/>
<dbReference type="AGR" id="WB:WBGene00005355"/>
<dbReference type="OrthoDB" id="5865150at2759"/>
<evidence type="ECO:0000313" key="4">
    <source>
        <dbReference type="WormBase" id="T08G3.12"/>
    </source>
</evidence>
<dbReference type="RefSeq" id="NP_001024122.1">
    <property type="nucleotide sequence ID" value="NM_001028951.1"/>
</dbReference>
<feature type="transmembrane region" description="Helical" evidence="1">
    <location>
        <begin position="137"/>
        <end position="157"/>
    </location>
</feature>
<dbReference type="PANTHER" id="PTHR22941:SF308">
    <property type="entry name" value="SERPENTINE RECEPTOR, CLASS H"/>
    <property type="match status" value="1"/>
</dbReference>
<dbReference type="GeneID" id="3565403"/>